<dbReference type="GO" id="GO:0043015">
    <property type="term" value="F:gamma-tubulin binding"/>
    <property type="evidence" value="ECO:0007669"/>
    <property type="project" value="TreeGrafter"/>
</dbReference>
<sequence>MTEDGPNVESSLSKKMSTLSTSTSSFEPLISHDPRLNELATNMFKKTANYLIGELNTTQADYEVLEKMNNATITKYSDMKQITVNISNSIEEQNQKCKQLLPQLEQIDQIYDSVLKLEQAAYKLDHYAKRLEAKFKQLEKQ</sequence>
<dbReference type="GO" id="GO:0000930">
    <property type="term" value="C:gamma-tubulin complex"/>
    <property type="evidence" value="ECO:0007669"/>
    <property type="project" value="TreeGrafter"/>
</dbReference>
<protein>
    <submittedName>
        <fullName evidence="3">Biogenesis of lysosome-related organelles complex 1 subunit 2</fullName>
    </submittedName>
</protein>
<dbReference type="EMBL" id="HBUF01027436">
    <property type="protein sequence ID" value="CAG6613397.1"/>
    <property type="molecule type" value="Transcribed_RNA"/>
</dbReference>
<evidence type="ECO:0000256" key="2">
    <source>
        <dbReference type="SAM" id="MobiDB-lite"/>
    </source>
</evidence>
<dbReference type="Pfam" id="PF10046">
    <property type="entry name" value="BLOC1_2"/>
    <property type="match status" value="1"/>
</dbReference>
<comment type="similarity">
    <text evidence="1">Belongs to the BLOC1S2 family.</text>
</comment>
<feature type="compositionally biased region" description="Low complexity" evidence="2">
    <location>
        <begin position="10"/>
        <end position="25"/>
    </location>
</feature>
<dbReference type="GO" id="GO:0032418">
    <property type="term" value="P:lysosome localization"/>
    <property type="evidence" value="ECO:0007669"/>
    <property type="project" value="TreeGrafter"/>
</dbReference>
<dbReference type="EMBL" id="HBUF01378234">
    <property type="protein sequence ID" value="CAG6729233.1"/>
    <property type="molecule type" value="Transcribed_RNA"/>
</dbReference>
<dbReference type="PANTHER" id="PTHR46479:SF1">
    <property type="entry name" value="BIOGENESIS OF LYSOSOME-RELATED ORGANELLES COMPLEX 1 SUBUNIT 2"/>
    <property type="match status" value="1"/>
</dbReference>
<reference evidence="3" key="1">
    <citation type="submission" date="2021-05" db="EMBL/GenBank/DDBJ databases">
        <authorList>
            <person name="Alioto T."/>
            <person name="Alioto T."/>
            <person name="Gomez Garrido J."/>
        </authorList>
    </citation>
    <scope>NUCLEOTIDE SEQUENCE</scope>
</reference>
<evidence type="ECO:0000256" key="1">
    <source>
        <dbReference type="ARBA" id="ARBA00008468"/>
    </source>
</evidence>
<proteinExistence type="inferred from homology"/>
<evidence type="ECO:0000313" key="3">
    <source>
        <dbReference type="EMBL" id="CAG6613400.1"/>
    </source>
</evidence>
<dbReference type="GO" id="GO:0016197">
    <property type="term" value="P:endosomal transport"/>
    <property type="evidence" value="ECO:0007669"/>
    <property type="project" value="TreeGrafter"/>
</dbReference>
<name>A0A8D8LMQ3_9HEMI</name>
<feature type="region of interest" description="Disordered" evidence="2">
    <location>
        <begin position="1"/>
        <end position="27"/>
    </location>
</feature>
<dbReference type="PANTHER" id="PTHR46479">
    <property type="entry name" value="BIOGENESIS OF LYSOSOME-RELATED ORGANELLES COMPLEX 1 SUBUNIT 2"/>
    <property type="match status" value="1"/>
</dbReference>
<dbReference type="InterPro" id="IPR019269">
    <property type="entry name" value="BLOC1_su2"/>
</dbReference>
<dbReference type="EMBL" id="HBUF01027437">
    <property type="protein sequence ID" value="CAG6613400.1"/>
    <property type="molecule type" value="Transcribed_RNA"/>
</dbReference>
<dbReference type="EMBL" id="HBUF01197739">
    <property type="protein sequence ID" value="CAG6660715.1"/>
    <property type="molecule type" value="Transcribed_RNA"/>
</dbReference>
<dbReference type="AlphaFoldDB" id="A0A8D8LMQ3"/>
<dbReference type="EMBL" id="HBUF01523375">
    <property type="protein sequence ID" value="CAG6749445.1"/>
    <property type="molecule type" value="Transcribed_RNA"/>
</dbReference>
<accession>A0A8D8LMQ3</accession>
<dbReference type="GO" id="GO:0099078">
    <property type="term" value="C:BORC complex"/>
    <property type="evidence" value="ECO:0007669"/>
    <property type="project" value="TreeGrafter"/>
</dbReference>
<dbReference type="GO" id="GO:0031083">
    <property type="term" value="C:BLOC-1 complex"/>
    <property type="evidence" value="ECO:0007669"/>
    <property type="project" value="TreeGrafter"/>
</dbReference>
<organism evidence="3">
    <name type="scientific">Cacopsylla melanoneura</name>
    <dbReference type="NCBI Taxonomy" id="428564"/>
    <lineage>
        <taxon>Eukaryota</taxon>
        <taxon>Metazoa</taxon>
        <taxon>Ecdysozoa</taxon>
        <taxon>Arthropoda</taxon>
        <taxon>Hexapoda</taxon>
        <taxon>Insecta</taxon>
        <taxon>Pterygota</taxon>
        <taxon>Neoptera</taxon>
        <taxon>Paraneoptera</taxon>
        <taxon>Hemiptera</taxon>
        <taxon>Sternorrhyncha</taxon>
        <taxon>Psylloidea</taxon>
        <taxon>Psyllidae</taxon>
        <taxon>Psyllinae</taxon>
        <taxon>Cacopsylla</taxon>
    </lineage>
</organism>